<keyword evidence="2" id="KW-0732">Signal</keyword>
<evidence type="ECO:0000313" key="3">
    <source>
        <dbReference type="EMBL" id="EGC40366.1"/>
    </source>
</evidence>
<proteinExistence type="predicted"/>
<evidence type="ECO:0000313" key="4">
    <source>
        <dbReference type="Proteomes" id="UP000001064"/>
    </source>
</evidence>
<dbReference type="PANTHER" id="PTHR33576">
    <property type="entry name" value="CARBOHYDRATE BINDING DOMAIN-CONTAINING PROTEIN-RELATED"/>
    <property type="match status" value="1"/>
</dbReference>
<feature type="region of interest" description="Disordered" evidence="1">
    <location>
        <begin position="244"/>
        <end position="278"/>
    </location>
</feature>
<accession>F0Z6T6</accession>
<dbReference type="RefSeq" id="XP_003283117.1">
    <property type="nucleotide sequence ID" value="XM_003283069.1"/>
</dbReference>
<reference evidence="4" key="1">
    <citation type="journal article" date="2011" name="Genome Biol.">
        <title>Comparative genomics of the social amoebae Dictyostelium discoideum and Dictyostelium purpureum.</title>
        <authorList>
            <consortium name="US DOE Joint Genome Institute (JGI-PGF)"/>
            <person name="Sucgang R."/>
            <person name="Kuo A."/>
            <person name="Tian X."/>
            <person name="Salerno W."/>
            <person name="Parikh A."/>
            <person name="Feasley C.L."/>
            <person name="Dalin E."/>
            <person name="Tu H."/>
            <person name="Huang E."/>
            <person name="Barry K."/>
            <person name="Lindquist E."/>
            <person name="Shapiro H."/>
            <person name="Bruce D."/>
            <person name="Schmutz J."/>
            <person name="Salamov A."/>
            <person name="Fey P."/>
            <person name="Gaudet P."/>
            <person name="Anjard C."/>
            <person name="Babu M.M."/>
            <person name="Basu S."/>
            <person name="Bushmanova Y."/>
            <person name="van der Wel H."/>
            <person name="Katoh-Kurasawa M."/>
            <person name="Dinh C."/>
            <person name="Coutinho P.M."/>
            <person name="Saito T."/>
            <person name="Elias M."/>
            <person name="Schaap P."/>
            <person name="Kay R.R."/>
            <person name="Henrissat B."/>
            <person name="Eichinger L."/>
            <person name="Rivero F."/>
            <person name="Putnam N.H."/>
            <person name="West C.M."/>
            <person name="Loomis W.F."/>
            <person name="Chisholm R.L."/>
            <person name="Shaulsky G."/>
            <person name="Strassmann J.E."/>
            <person name="Queller D.C."/>
            <person name="Kuspa A."/>
            <person name="Grigoriev I.V."/>
        </authorList>
    </citation>
    <scope>NUCLEOTIDE SEQUENCE [LARGE SCALE GENOMIC DNA]</scope>
    <source>
        <strain evidence="4">QSDP1</strain>
    </source>
</reference>
<dbReference type="eggNOG" id="ENOG502RI9K">
    <property type="taxonomic scope" value="Eukaryota"/>
</dbReference>
<dbReference type="Proteomes" id="UP000001064">
    <property type="component" value="Unassembled WGS sequence"/>
</dbReference>
<dbReference type="AlphaFoldDB" id="F0Z6T6"/>
<sequence>MKLLLSLILILTIVSNFCFADISNQYVNFEVFSDPQCLVSNSSYGVGFTFAANTCVTDDYTSNHLFTVKGNTVTGQDFQSQGAELCTTPLNPPYTYKVNSCVEPGNFVTDIDKWIEAPYKPFYYKVTVSSVPIIQTNSMALVYMDQECNLDYVIYAKYYMNGTIVKFHNQDYMYFCDGDTPMSGYCPGTSGTCNSPTYSNYVATCESYAPFYNTSTELTGCQGSTCSGGFSGFSSSGAISASSDNTGTGSASGGQSRDPIVTFNGESRGSSPAGSGSSIFSGSYSTICF</sequence>
<name>F0Z6T6_DICPU</name>
<dbReference type="KEGG" id="dpp:DICPUDRAFT_25187"/>
<evidence type="ECO:0000256" key="1">
    <source>
        <dbReference type="SAM" id="MobiDB-lite"/>
    </source>
</evidence>
<organism evidence="3 4">
    <name type="scientific">Dictyostelium purpureum</name>
    <name type="common">Slime mold</name>
    <dbReference type="NCBI Taxonomy" id="5786"/>
    <lineage>
        <taxon>Eukaryota</taxon>
        <taxon>Amoebozoa</taxon>
        <taxon>Evosea</taxon>
        <taxon>Eumycetozoa</taxon>
        <taxon>Dictyostelia</taxon>
        <taxon>Dictyosteliales</taxon>
        <taxon>Dictyosteliaceae</taxon>
        <taxon>Dictyostelium</taxon>
    </lineage>
</organism>
<feature type="compositionally biased region" description="Polar residues" evidence="1">
    <location>
        <begin position="244"/>
        <end position="255"/>
    </location>
</feature>
<feature type="compositionally biased region" description="Low complexity" evidence="1">
    <location>
        <begin position="265"/>
        <end position="278"/>
    </location>
</feature>
<evidence type="ECO:0000256" key="2">
    <source>
        <dbReference type="SAM" id="SignalP"/>
    </source>
</evidence>
<dbReference type="EMBL" id="GL870943">
    <property type="protein sequence ID" value="EGC40366.1"/>
    <property type="molecule type" value="Genomic_DNA"/>
</dbReference>
<dbReference type="PANTHER" id="PTHR33576:SF7">
    <property type="entry name" value="CARBOHYDRATE BINDING DOMAIN-CONTAINING PROTEIN"/>
    <property type="match status" value="1"/>
</dbReference>
<dbReference type="InParanoid" id="F0Z6T6"/>
<dbReference type="Pfam" id="PF11912">
    <property type="entry name" value="CfaA_B_C"/>
    <property type="match status" value="1"/>
</dbReference>
<dbReference type="OMA" id="FCFADIS"/>
<dbReference type="GeneID" id="10503550"/>
<gene>
    <name evidence="3" type="ORF">DICPUDRAFT_25187</name>
</gene>
<protein>
    <recommendedName>
        <fullName evidence="5">Carbohydrate binding domain-containing protein</fullName>
    </recommendedName>
</protein>
<dbReference type="InterPro" id="IPR021837">
    <property type="entry name" value="CfaA/B/C"/>
</dbReference>
<dbReference type="FunCoup" id="F0Z6T6">
    <property type="interactions" value="373"/>
</dbReference>
<feature type="signal peptide" evidence="2">
    <location>
        <begin position="1"/>
        <end position="20"/>
    </location>
</feature>
<keyword evidence="4" id="KW-1185">Reference proteome</keyword>
<dbReference type="VEuPathDB" id="AmoebaDB:DICPUDRAFT_25187"/>
<evidence type="ECO:0008006" key="5">
    <source>
        <dbReference type="Google" id="ProtNLM"/>
    </source>
</evidence>
<feature type="chain" id="PRO_5003264938" description="Carbohydrate binding domain-containing protein" evidence="2">
    <location>
        <begin position="21"/>
        <end position="289"/>
    </location>
</feature>